<dbReference type="Gene3D" id="3.40.50.1820">
    <property type="entry name" value="alpha/beta hydrolase"/>
    <property type="match status" value="1"/>
</dbReference>
<dbReference type="Proteomes" id="UP000549052">
    <property type="component" value="Unassembled WGS sequence"/>
</dbReference>
<evidence type="ECO:0000313" key="3">
    <source>
        <dbReference type="Proteomes" id="UP000549052"/>
    </source>
</evidence>
<organism evidence="2 3">
    <name type="scientific">Phyllobacterium myrsinacearum</name>
    <dbReference type="NCBI Taxonomy" id="28101"/>
    <lineage>
        <taxon>Bacteria</taxon>
        <taxon>Pseudomonadati</taxon>
        <taxon>Pseudomonadota</taxon>
        <taxon>Alphaproteobacteria</taxon>
        <taxon>Hyphomicrobiales</taxon>
        <taxon>Phyllobacteriaceae</taxon>
        <taxon>Phyllobacterium</taxon>
    </lineage>
</organism>
<reference evidence="2 3" key="1">
    <citation type="submission" date="2020-07" db="EMBL/GenBank/DDBJ databases">
        <title>Genomic Encyclopedia of Type Strains, Phase IV (KMG-V): Genome sequencing to study the core and pangenomes of soil and plant-associated prokaryotes.</title>
        <authorList>
            <person name="Whitman W."/>
        </authorList>
    </citation>
    <scope>NUCLEOTIDE SEQUENCE [LARGE SCALE GENOMIC DNA]</scope>
    <source>
        <strain evidence="2 3">AN3</strain>
    </source>
</reference>
<evidence type="ECO:0000259" key="1">
    <source>
        <dbReference type="Pfam" id="PF12146"/>
    </source>
</evidence>
<dbReference type="EMBL" id="JACGXN010000013">
    <property type="protein sequence ID" value="MBA8881268.1"/>
    <property type="molecule type" value="Genomic_DNA"/>
</dbReference>
<dbReference type="RefSeq" id="WP_246711935.1">
    <property type="nucleotide sequence ID" value="NZ_JACGXN010000013.1"/>
</dbReference>
<gene>
    <name evidence="2" type="ORF">FHW16_005006</name>
</gene>
<proteinExistence type="predicted"/>
<sequence>MQMSDGLSYFLEGSNGKGVLLVHGLTGAPAEMKMLARQLNRKGYSVYAPLLAGHGVDMATLTRSRWQDWLESVHEATEKFAPYTDKTFAAGICIGGKLSMMAAHQKPDSIKAVAIYSPCFHYDGWNVPHYYWLLSPFIELLSHIPAVARLNFSETSALGIKDERIRRMMESMSAEGVIDKFPGKGIAEMYRLGKALKKTLPQMRTPTLILHAMEDDLSSPKHARYISRHIGGPHQLKWIEDSYHMIHVDRQRQKVGDYTAEFFEANNAPAHA</sequence>
<accession>A0A839ESV3</accession>
<dbReference type="InterPro" id="IPR022742">
    <property type="entry name" value="Hydrolase_4"/>
</dbReference>
<evidence type="ECO:0000313" key="2">
    <source>
        <dbReference type="EMBL" id="MBA8881268.1"/>
    </source>
</evidence>
<feature type="domain" description="Serine aminopeptidase S33" evidence="1">
    <location>
        <begin position="19"/>
        <end position="250"/>
    </location>
</feature>
<dbReference type="InterPro" id="IPR012354">
    <property type="entry name" value="Esterase_lipase"/>
</dbReference>
<dbReference type="EC" id="3.1.1.1" evidence="2"/>
<protein>
    <submittedName>
        <fullName evidence="2">Carboxylesterase</fullName>
        <ecNumber evidence="2">3.1.1.1</ecNumber>
    </submittedName>
</protein>
<comment type="caution">
    <text evidence="2">The sequence shown here is derived from an EMBL/GenBank/DDBJ whole genome shotgun (WGS) entry which is preliminary data.</text>
</comment>
<dbReference type="AlphaFoldDB" id="A0A839ESV3"/>
<dbReference type="PIRSF" id="PIRSF017388">
    <property type="entry name" value="Esterase_lipase"/>
    <property type="match status" value="1"/>
</dbReference>
<dbReference type="InterPro" id="IPR051044">
    <property type="entry name" value="MAG_DAG_Lipase"/>
</dbReference>
<dbReference type="InterPro" id="IPR029058">
    <property type="entry name" value="AB_hydrolase_fold"/>
</dbReference>
<dbReference type="PANTHER" id="PTHR11614">
    <property type="entry name" value="PHOSPHOLIPASE-RELATED"/>
    <property type="match status" value="1"/>
</dbReference>
<dbReference type="Pfam" id="PF12146">
    <property type="entry name" value="Hydrolase_4"/>
    <property type="match status" value="1"/>
</dbReference>
<dbReference type="SUPFAM" id="SSF53474">
    <property type="entry name" value="alpha/beta-Hydrolases"/>
    <property type="match status" value="1"/>
</dbReference>
<name>A0A839ESV3_9HYPH</name>
<keyword evidence="2" id="KW-0378">Hydrolase</keyword>
<dbReference type="GO" id="GO:0106435">
    <property type="term" value="F:carboxylesterase activity"/>
    <property type="evidence" value="ECO:0007669"/>
    <property type="project" value="UniProtKB-EC"/>
</dbReference>
<keyword evidence="3" id="KW-1185">Reference proteome</keyword>